<dbReference type="EMBL" id="BBMS01000009">
    <property type="protein sequence ID" value="GAL25338.1"/>
    <property type="molecule type" value="Genomic_DNA"/>
</dbReference>
<dbReference type="Proteomes" id="UP000029223">
    <property type="component" value="Unassembled WGS sequence"/>
</dbReference>
<dbReference type="PANTHER" id="PTHR33973">
    <property type="entry name" value="OS07G0153300 PROTEIN"/>
    <property type="match status" value="1"/>
</dbReference>
<sequence length="257" mass="30335">MELASRLMIGEVGHRRFVPTKHSLSYPLFMPAIDLDELDMLSKNVWGFGVRWWHWARFKREDYLGEGDLKTAVQDKVHELTGDKINGKVIAVCHLRYLGLYFSPVNFYYLYDEHGQWRYLLAEVSNTPWNERHYYAVNAEQGLNNENWQHEKAFHVSPFNPIEQTYQWKLKPLKDKLFVHLACHKDNKVFDATLQMKAHPFNSSSLMKQLVKTPILTVKIVVGIYWHAFKLWRKGVPIYDHPGNRNKEFSQQSNSKN</sequence>
<reference evidence="2" key="1">
    <citation type="submission" date="2014-09" db="EMBL/GenBank/DDBJ databases">
        <title>Vibrio variabilis JCM 19239. (C206) whole genome shotgun sequence.</title>
        <authorList>
            <person name="Sawabe T."/>
            <person name="Meirelles P."/>
            <person name="Nakanishi M."/>
            <person name="Sayaka M."/>
            <person name="Hattori M."/>
            <person name="Ohkuma M."/>
        </authorList>
    </citation>
    <scope>NUCLEOTIDE SEQUENCE [LARGE SCALE GENOMIC DNA]</scope>
    <source>
        <strain evidence="2">JCM 19239</strain>
    </source>
</reference>
<dbReference type="Pfam" id="PF07103">
    <property type="entry name" value="DUF1365"/>
    <property type="match status" value="1"/>
</dbReference>
<accession>A0ABQ0J990</accession>
<evidence type="ECO:0000313" key="2">
    <source>
        <dbReference type="Proteomes" id="UP000029223"/>
    </source>
</evidence>
<comment type="caution">
    <text evidence="1">The sequence shown here is derived from an EMBL/GenBank/DDBJ whole genome shotgun (WGS) entry which is preliminary data.</text>
</comment>
<organism evidence="1 2">
    <name type="scientific">Vibrio variabilis</name>
    <dbReference type="NCBI Taxonomy" id="990271"/>
    <lineage>
        <taxon>Bacteria</taxon>
        <taxon>Pseudomonadati</taxon>
        <taxon>Pseudomonadota</taxon>
        <taxon>Gammaproteobacteria</taxon>
        <taxon>Vibrionales</taxon>
        <taxon>Vibrionaceae</taxon>
        <taxon>Vibrio</taxon>
    </lineage>
</organism>
<gene>
    <name evidence="1" type="ORF">JCM19239_6258</name>
</gene>
<evidence type="ECO:0008006" key="3">
    <source>
        <dbReference type="Google" id="ProtNLM"/>
    </source>
</evidence>
<dbReference type="PANTHER" id="PTHR33973:SF4">
    <property type="entry name" value="OS07G0153300 PROTEIN"/>
    <property type="match status" value="1"/>
</dbReference>
<name>A0ABQ0J990_9VIBR</name>
<evidence type="ECO:0000313" key="1">
    <source>
        <dbReference type="EMBL" id="GAL25338.1"/>
    </source>
</evidence>
<protein>
    <recommendedName>
        <fullName evidence="3">Plasmid partition ParA protein</fullName>
    </recommendedName>
</protein>
<keyword evidence="2" id="KW-1185">Reference proteome</keyword>
<dbReference type="InterPro" id="IPR010775">
    <property type="entry name" value="DUF1365"/>
</dbReference>
<proteinExistence type="predicted"/>